<dbReference type="GO" id="GO:0006351">
    <property type="term" value="P:DNA-templated transcription"/>
    <property type="evidence" value="ECO:0007669"/>
    <property type="project" value="InterPro"/>
</dbReference>
<name>A0A8K1W9C4_9VIRU</name>
<reference evidence="2" key="1">
    <citation type="submission" date="2018-03" db="EMBL/GenBank/DDBJ databases">
        <title>Draft genome sequences of Megaviruse, new member of the family Mimiviridae isolated from water in Shanghai, China.</title>
        <authorList>
            <person name="Xia Y."/>
        </authorList>
    </citation>
    <scope>NUCLEOTIDE SEQUENCE</scope>
    <source>
        <strain evidence="2">SH</strain>
    </source>
</reference>
<protein>
    <recommendedName>
        <fullName evidence="1">RNA polymerase Rpb1 domain-containing protein</fullName>
    </recommendedName>
</protein>
<organism evidence="2">
    <name type="scientific">Megavirus baoshan</name>
    <dbReference type="NCBI Taxonomy" id="2496520"/>
    <lineage>
        <taxon>Viruses</taxon>
        <taxon>Varidnaviria</taxon>
        <taxon>Bamfordvirae</taxon>
        <taxon>Nucleocytoviricota</taxon>
        <taxon>Megaviricetes</taxon>
        <taxon>Imitervirales</taxon>
        <taxon>Mimiviridae</taxon>
        <taxon>Megamimivirinae</taxon>
        <taxon>Megavirus</taxon>
        <taxon>Megavirus baoshanense</taxon>
    </lineage>
</organism>
<evidence type="ECO:0000259" key="1">
    <source>
        <dbReference type="Pfam" id="PF04998"/>
    </source>
</evidence>
<dbReference type="Gene3D" id="6.10.250.2940">
    <property type="match status" value="1"/>
</dbReference>
<proteinExistence type="predicted"/>
<dbReference type="EMBL" id="MH046811">
    <property type="protein sequence ID" value="UFX99746.1"/>
    <property type="molecule type" value="Genomic_DNA"/>
</dbReference>
<accession>A0A8K1W9C4</accession>
<dbReference type="InterPro" id="IPR007081">
    <property type="entry name" value="RNA_pol_Rpb1_5"/>
</dbReference>
<sequence length="81" mass="9254">MSQINNLYPQYFNSKEFIFNIVNSRSGIVDAALSLSDKGYIQRKLAILVNNIKVKYNGRIIDTIVEIENNFILKSIKDSAK</sequence>
<dbReference type="SUPFAM" id="SSF64484">
    <property type="entry name" value="beta and beta-prime subunits of DNA dependent RNA-polymerase"/>
    <property type="match status" value="1"/>
</dbReference>
<evidence type="ECO:0000313" key="2">
    <source>
        <dbReference type="EMBL" id="UFX99746.1"/>
    </source>
</evidence>
<dbReference type="Pfam" id="PF04998">
    <property type="entry name" value="RNA_pol_Rpb1_5"/>
    <property type="match status" value="1"/>
</dbReference>
<feature type="domain" description="RNA polymerase Rpb1" evidence="1">
    <location>
        <begin position="13"/>
        <end position="68"/>
    </location>
</feature>
<gene>
    <name evidence="2" type="ORF">Mb0160</name>
</gene>
<dbReference type="GO" id="GO:0003677">
    <property type="term" value="F:DNA binding"/>
    <property type="evidence" value="ECO:0007669"/>
    <property type="project" value="InterPro"/>
</dbReference>
<dbReference type="GO" id="GO:0003899">
    <property type="term" value="F:DNA-directed RNA polymerase activity"/>
    <property type="evidence" value="ECO:0007669"/>
    <property type="project" value="InterPro"/>
</dbReference>